<gene>
    <name evidence="8" type="ORF">GPM918_LOCUS2548</name>
    <name evidence="9" type="ORF">SRO942_LOCUS2548</name>
</gene>
<keyword evidence="2 5" id="KW-0812">Transmembrane</keyword>
<dbReference type="SUPFAM" id="SSF81321">
    <property type="entry name" value="Family A G protein-coupled receptor-like"/>
    <property type="match status" value="1"/>
</dbReference>
<evidence type="ECO:0000256" key="5">
    <source>
        <dbReference type="RuleBase" id="RU000688"/>
    </source>
</evidence>
<feature type="transmembrane region" description="Helical" evidence="6">
    <location>
        <begin position="256"/>
        <end position="278"/>
    </location>
</feature>
<name>A0A813RML6_9BILA</name>
<organism evidence="8 10">
    <name type="scientific">Didymodactylos carnosus</name>
    <dbReference type="NCBI Taxonomy" id="1234261"/>
    <lineage>
        <taxon>Eukaryota</taxon>
        <taxon>Metazoa</taxon>
        <taxon>Spiralia</taxon>
        <taxon>Gnathifera</taxon>
        <taxon>Rotifera</taxon>
        <taxon>Eurotatoria</taxon>
        <taxon>Bdelloidea</taxon>
        <taxon>Philodinida</taxon>
        <taxon>Philodinidae</taxon>
        <taxon>Didymodactylos</taxon>
    </lineage>
</organism>
<dbReference type="PROSITE" id="PS50262">
    <property type="entry name" value="G_PROTEIN_RECEP_F1_2"/>
    <property type="match status" value="1"/>
</dbReference>
<feature type="transmembrane region" description="Helical" evidence="6">
    <location>
        <begin position="298"/>
        <end position="319"/>
    </location>
</feature>
<evidence type="ECO:0000256" key="3">
    <source>
        <dbReference type="ARBA" id="ARBA00022989"/>
    </source>
</evidence>
<dbReference type="EMBL" id="CAJNOQ010000285">
    <property type="protein sequence ID" value="CAF0782468.1"/>
    <property type="molecule type" value="Genomic_DNA"/>
</dbReference>
<feature type="transmembrane region" description="Helical" evidence="6">
    <location>
        <begin position="107"/>
        <end position="133"/>
    </location>
</feature>
<keyword evidence="5" id="KW-0807">Transducer</keyword>
<evidence type="ECO:0000256" key="6">
    <source>
        <dbReference type="SAM" id="Phobius"/>
    </source>
</evidence>
<protein>
    <recommendedName>
        <fullName evidence="7">G-protein coupled receptors family 1 profile domain-containing protein</fullName>
    </recommendedName>
</protein>
<dbReference type="Proteomes" id="UP000663829">
    <property type="component" value="Unassembled WGS sequence"/>
</dbReference>
<dbReference type="InterPro" id="IPR052954">
    <property type="entry name" value="GPCR-Ligand_Int"/>
</dbReference>
<keyword evidence="5" id="KW-0675">Receptor</keyword>
<feature type="transmembrane region" description="Helical" evidence="6">
    <location>
        <begin position="79"/>
        <end position="101"/>
    </location>
</feature>
<dbReference type="EMBL" id="CAJOBC010000285">
    <property type="protein sequence ID" value="CAF3565926.1"/>
    <property type="molecule type" value="Genomic_DNA"/>
</dbReference>
<keyword evidence="3 6" id="KW-1133">Transmembrane helix</keyword>
<sequence length="422" mass="48731">MSMIMNTTTLIPLSEMSSSAVKVQFNDSAIRREIMLFIFEVNFWIRITDVCIAICGIIGNLLALIVINRRSLRDTSSSVFITYLAIFDICVLSVHVINIGISDMLNLILHCLLAYLADLFTFCSVWIMVIVTLERCVAVHSPFLAKRFCTVQRARYNVYALIILAFVFFSSTFPIIYIADFMHKKCIIRAKSQKMIRYVKPIIFYCIPDVLLLANLFVIYELWLASRMRKKTLINPEASINLHAANFNRKQTQLTLMLVSVSISFYIFTTPAIIDYILQMNPPKRPDVKKLKSRFLRTNLTTLLLQLNSATNFIFYCLAGKKFRTACIETIKESYEHLVYVWYRYIMNRKNYEKKHRYDMRLSGGYLSPGPLGENDIKMGDGGRRRTQSTSVVLHNYNTASKRASNETILSSNLYSRKQSRV</sequence>
<dbReference type="PROSITE" id="PS00237">
    <property type="entry name" value="G_PROTEIN_RECEP_F1_1"/>
    <property type="match status" value="1"/>
</dbReference>
<feature type="transmembrane region" description="Helical" evidence="6">
    <location>
        <begin position="202"/>
        <end position="223"/>
    </location>
</feature>
<feature type="domain" description="G-protein coupled receptors family 1 profile" evidence="7">
    <location>
        <begin position="59"/>
        <end position="316"/>
    </location>
</feature>
<evidence type="ECO:0000313" key="9">
    <source>
        <dbReference type="EMBL" id="CAF3565926.1"/>
    </source>
</evidence>
<dbReference type="Gene3D" id="1.20.1070.10">
    <property type="entry name" value="Rhodopsin 7-helix transmembrane proteins"/>
    <property type="match status" value="1"/>
</dbReference>
<keyword evidence="10" id="KW-1185">Reference proteome</keyword>
<keyword evidence="4 6" id="KW-0472">Membrane</keyword>
<evidence type="ECO:0000313" key="10">
    <source>
        <dbReference type="Proteomes" id="UP000663829"/>
    </source>
</evidence>
<comment type="caution">
    <text evidence="8">The sequence shown here is derived from an EMBL/GenBank/DDBJ whole genome shotgun (WGS) entry which is preliminary data.</text>
</comment>
<dbReference type="Pfam" id="PF00001">
    <property type="entry name" value="7tm_1"/>
    <property type="match status" value="1"/>
</dbReference>
<evidence type="ECO:0000259" key="7">
    <source>
        <dbReference type="PROSITE" id="PS50262"/>
    </source>
</evidence>
<feature type="transmembrane region" description="Helical" evidence="6">
    <location>
        <begin position="154"/>
        <end position="179"/>
    </location>
</feature>
<evidence type="ECO:0000256" key="1">
    <source>
        <dbReference type="ARBA" id="ARBA00004370"/>
    </source>
</evidence>
<comment type="similarity">
    <text evidence="5">Belongs to the G-protein coupled receptor 1 family.</text>
</comment>
<dbReference type="GO" id="GO:0004930">
    <property type="term" value="F:G protein-coupled receptor activity"/>
    <property type="evidence" value="ECO:0007669"/>
    <property type="project" value="UniProtKB-KW"/>
</dbReference>
<dbReference type="InterPro" id="IPR000276">
    <property type="entry name" value="GPCR_Rhodpsn"/>
</dbReference>
<dbReference type="GO" id="GO:0016020">
    <property type="term" value="C:membrane"/>
    <property type="evidence" value="ECO:0007669"/>
    <property type="project" value="UniProtKB-SubCell"/>
</dbReference>
<dbReference type="PANTHER" id="PTHR46641:SF2">
    <property type="entry name" value="FMRFAMIDE RECEPTOR"/>
    <property type="match status" value="1"/>
</dbReference>
<feature type="transmembrane region" description="Helical" evidence="6">
    <location>
        <begin position="43"/>
        <end position="67"/>
    </location>
</feature>
<reference evidence="8" key="1">
    <citation type="submission" date="2021-02" db="EMBL/GenBank/DDBJ databases">
        <authorList>
            <person name="Nowell W R."/>
        </authorList>
    </citation>
    <scope>NUCLEOTIDE SEQUENCE</scope>
</reference>
<evidence type="ECO:0000256" key="2">
    <source>
        <dbReference type="ARBA" id="ARBA00022692"/>
    </source>
</evidence>
<dbReference type="PRINTS" id="PR00237">
    <property type="entry name" value="GPCRRHODOPSN"/>
</dbReference>
<dbReference type="Proteomes" id="UP000681722">
    <property type="component" value="Unassembled WGS sequence"/>
</dbReference>
<keyword evidence="5" id="KW-0297">G-protein coupled receptor</keyword>
<dbReference type="InterPro" id="IPR017452">
    <property type="entry name" value="GPCR_Rhodpsn_7TM"/>
</dbReference>
<comment type="subcellular location">
    <subcellularLocation>
        <location evidence="1">Membrane</location>
    </subcellularLocation>
</comment>
<dbReference type="PANTHER" id="PTHR46641">
    <property type="entry name" value="FMRFAMIDE RECEPTOR-RELATED"/>
    <property type="match status" value="1"/>
</dbReference>
<proteinExistence type="inferred from homology"/>
<dbReference type="OrthoDB" id="9990906at2759"/>
<evidence type="ECO:0000313" key="8">
    <source>
        <dbReference type="EMBL" id="CAF0782468.1"/>
    </source>
</evidence>
<accession>A0A813RML6</accession>
<evidence type="ECO:0000256" key="4">
    <source>
        <dbReference type="ARBA" id="ARBA00023136"/>
    </source>
</evidence>
<dbReference type="AlphaFoldDB" id="A0A813RML6"/>